<dbReference type="InterPro" id="IPR007889">
    <property type="entry name" value="HTH_Psq"/>
</dbReference>
<keyword evidence="3 6" id="KW-0238">DNA-binding</keyword>
<dbReference type="PROSITE" id="PS50960">
    <property type="entry name" value="HTH_PSQ"/>
    <property type="match status" value="2"/>
</dbReference>
<name>A0AAV6TXD3_9ARAC</name>
<feature type="domain" description="HTH psq-type" evidence="8">
    <location>
        <begin position="162"/>
        <end position="214"/>
    </location>
</feature>
<accession>A0AAV6TXD3</accession>
<feature type="domain" description="HTH psq-type" evidence="8">
    <location>
        <begin position="366"/>
        <end position="418"/>
    </location>
</feature>
<gene>
    <name evidence="9" type="ORF">JTE90_003305</name>
</gene>
<feature type="region of interest" description="Disordered" evidence="7">
    <location>
        <begin position="346"/>
        <end position="379"/>
    </location>
</feature>
<keyword evidence="4" id="KW-0804">Transcription</keyword>
<evidence type="ECO:0000256" key="3">
    <source>
        <dbReference type="ARBA" id="ARBA00023125"/>
    </source>
</evidence>
<proteinExistence type="predicted"/>
<keyword evidence="5 6" id="KW-0539">Nucleus</keyword>
<dbReference type="FunFam" id="1.10.10.60:FF:000019">
    <property type="entry name" value="Ligand-dependent corepressor isoform 1"/>
    <property type="match status" value="1"/>
</dbReference>
<comment type="subcellular location">
    <subcellularLocation>
        <location evidence="1 6">Nucleus</location>
    </subcellularLocation>
</comment>
<dbReference type="Gene3D" id="1.10.10.60">
    <property type="entry name" value="Homeodomain-like"/>
    <property type="match status" value="2"/>
</dbReference>
<reference evidence="9 10" key="1">
    <citation type="journal article" date="2022" name="Nat. Ecol. Evol.">
        <title>A masculinizing supergene underlies an exaggerated male reproductive morph in a spider.</title>
        <authorList>
            <person name="Hendrickx F."/>
            <person name="De Corte Z."/>
            <person name="Sonet G."/>
            <person name="Van Belleghem S.M."/>
            <person name="Kostlbacher S."/>
            <person name="Vangestel C."/>
        </authorList>
    </citation>
    <scope>NUCLEOTIDE SEQUENCE [LARGE SCALE GENOMIC DNA]</scope>
    <source>
        <strain evidence="9">W744_W776</strain>
    </source>
</reference>
<dbReference type="GO" id="GO:0005634">
    <property type="term" value="C:nucleus"/>
    <property type="evidence" value="ECO:0007669"/>
    <property type="project" value="UniProtKB-SubCell"/>
</dbReference>
<feature type="region of interest" description="Disordered" evidence="7">
    <location>
        <begin position="524"/>
        <end position="547"/>
    </location>
</feature>
<dbReference type="GO" id="GO:0003677">
    <property type="term" value="F:DNA binding"/>
    <property type="evidence" value="ECO:0007669"/>
    <property type="project" value="UniProtKB-UniRule"/>
</dbReference>
<sequence>MADCTISRCSNERRTFRKELHKWSKEILYILGLERLAEELMEARVWNILVQPFTDLESSAPVDWCPEDTCYFCCAKKQPPYDPASGIVPYIEGYSSLSIDTDDTLPDQGNDSGSFFTSQSPSPDLPLDLSVSSKHCHVDWQSETSTNSVLKVPQIPVKPGRRKIDTSKRSYTEDELQAALRDIQSKKLGTRRAAVIYGIPRSTLRNKVYKLNNESRGGEKSPKNHQLVTQKDAPTDLYDAGNQAFGASAFSQALLNAFSDIQHLALEKSQGDSASLPAFKDPLKFPLLPDLIRRLAEERIESKSVDEGANVILKVPSFKPGPPVDVPESSSLFTLKELVLRKKEDCAGSPKEASTSSDSSSKSCTRPKRGRYRNYDRDNLSRAVRAVQKGEMSVHRAGTFYGVPHSTLEYKVKERHLLRPRKRDIFSSASDVSSSKGDEFKTNLSLKNLDFNQMAIEASNGSTADRPLLGSSPLWQTVPFLSMDFSASNNFFASQMMRKFQENAMFHEEMQKSQDVIESFIQSSLSPEKKPPLLLSDSVPGSQTSKV</sequence>
<dbReference type="Pfam" id="PF05225">
    <property type="entry name" value="HTH_psq"/>
    <property type="match status" value="2"/>
</dbReference>
<evidence type="ECO:0000259" key="8">
    <source>
        <dbReference type="PROSITE" id="PS50960"/>
    </source>
</evidence>
<organism evidence="9 10">
    <name type="scientific">Oedothorax gibbosus</name>
    <dbReference type="NCBI Taxonomy" id="931172"/>
    <lineage>
        <taxon>Eukaryota</taxon>
        <taxon>Metazoa</taxon>
        <taxon>Ecdysozoa</taxon>
        <taxon>Arthropoda</taxon>
        <taxon>Chelicerata</taxon>
        <taxon>Arachnida</taxon>
        <taxon>Araneae</taxon>
        <taxon>Araneomorphae</taxon>
        <taxon>Entelegynae</taxon>
        <taxon>Araneoidea</taxon>
        <taxon>Linyphiidae</taxon>
        <taxon>Erigoninae</taxon>
        <taxon>Oedothorax</taxon>
    </lineage>
</organism>
<evidence type="ECO:0000256" key="1">
    <source>
        <dbReference type="ARBA" id="ARBA00004123"/>
    </source>
</evidence>
<dbReference type="Proteomes" id="UP000827092">
    <property type="component" value="Unassembled WGS sequence"/>
</dbReference>
<dbReference type="PANTHER" id="PTHR21545">
    <property type="entry name" value="TRANSCRIPTION FACTOR MLR1/2"/>
    <property type="match status" value="1"/>
</dbReference>
<feature type="compositionally biased region" description="Low complexity" evidence="7">
    <location>
        <begin position="354"/>
        <end position="363"/>
    </location>
</feature>
<evidence type="ECO:0000313" key="10">
    <source>
        <dbReference type="Proteomes" id="UP000827092"/>
    </source>
</evidence>
<keyword evidence="2" id="KW-0805">Transcription regulation</keyword>
<protein>
    <recommendedName>
        <fullName evidence="8">HTH psq-type domain-containing protein</fullName>
    </recommendedName>
</protein>
<feature type="DNA-binding region" description="H-T-H motif" evidence="6">
    <location>
        <begin position="190"/>
        <end position="210"/>
    </location>
</feature>
<evidence type="ECO:0000313" key="9">
    <source>
        <dbReference type="EMBL" id="KAG8176343.1"/>
    </source>
</evidence>
<feature type="DNA-binding region" description="H-T-H motif" evidence="6">
    <location>
        <begin position="394"/>
        <end position="414"/>
    </location>
</feature>
<evidence type="ECO:0000256" key="7">
    <source>
        <dbReference type="SAM" id="MobiDB-lite"/>
    </source>
</evidence>
<keyword evidence="10" id="KW-1185">Reference proteome</keyword>
<dbReference type="GO" id="GO:0006357">
    <property type="term" value="P:regulation of transcription by RNA polymerase II"/>
    <property type="evidence" value="ECO:0007669"/>
    <property type="project" value="TreeGrafter"/>
</dbReference>
<evidence type="ECO:0000256" key="2">
    <source>
        <dbReference type="ARBA" id="ARBA00023015"/>
    </source>
</evidence>
<comment type="caution">
    <text evidence="9">The sequence shown here is derived from an EMBL/GenBank/DDBJ whole genome shotgun (WGS) entry which is preliminary data.</text>
</comment>
<dbReference type="PANTHER" id="PTHR21545:SF13">
    <property type="entry name" value="ECDYSONE-INDUCED PROTEIN 93F, ISOFORM C"/>
    <property type="match status" value="1"/>
</dbReference>
<dbReference type="SUPFAM" id="SSF46689">
    <property type="entry name" value="Homeodomain-like"/>
    <property type="match status" value="2"/>
</dbReference>
<evidence type="ECO:0000256" key="5">
    <source>
        <dbReference type="ARBA" id="ARBA00023242"/>
    </source>
</evidence>
<dbReference type="AlphaFoldDB" id="A0AAV6TXD3"/>
<evidence type="ECO:0000256" key="6">
    <source>
        <dbReference type="PROSITE-ProRule" id="PRU00320"/>
    </source>
</evidence>
<dbReference type="InterPro" id="IPR009057">
    <property type="entry name" value="Homeodomain-like_sf"/>
</dbReference>
<dbReference type="EMBL" id="JAFNEN010000892">
    <property type="protein sequence ID" value="KAG8176343.1"/>
    <property type="molecule type" value="Genomic_DNA"/>
</dbReference>
<evidence type="ECO:0000256" key="4">
    <source>
        <dbReference type="ARBA" id="ARBA00023163"/>
    </source>
</evidence>